<dbReference type="OrthoDB" id="2984at2759"/>
<accession>A0A7J6VB01</accession>
<dbReference type="Gene3D" id="3.40.50.150">
    <property type="entry name" value="Vaccinia Virus protein VP39"/>
    <property type="match status" value="1"/>
</dbReference>
<evidence type="ECO:0000313" key="2">
    <source>
        <dbReference type="Proteomes" id="UP000554482"/>
    </source>
</evidence>
<dbReference type="Pfam" id="PF06962">
    <property type="entry name" value="rRNA_methylase"/>
    <property type="match status" value="1"/>
</dbReference>
<dbReference type="PANTHER" id="PTHR35276">
    <property type="entry name" value="S-ADENOSYL-L-METHIONINE-DEPENDENT METHYLTRANSFERASES SUPERFAMILY PROTEIN"/>
    <property type="match status" value="1"/>
</dbReference>
<dbReference type="AlphaFoldDB" id="A0A7J6VB01"/>
<keyword evidence="1" id="KW-0808">Transferase</keyword>
<dbReference type="PANTHER" id="PTHR35276:SF1">
    <property type="entry name" value="TRNA (MNM(5)S(2)U34)-METHYLTRANSFERASE, CHLOROPLASTIC"/>
    <property type="match status" value="1"/>
</dbReference>
<dbReference type="EMBL" id="JABWDY010036017">
    <property type="protein sequence ID" value="KAF5181532.1"/>
    <property type="molecule type" value="Genomic_DNA"/>
</dbReference>
<dbReference type="InterPro" id="IPR010719">
    <property type="entry name" value="MnmM_MeTrfase"/>
</dbReference>
<gene>
    <name evidence="1" type="ORF">FRX31_028882</name>
</gene>
<dbReference type="CDD" id="cd02440">
    <property type="entry name" value="AdoMet_MTases"/>
    <property type="match status" value="1"/>
</dbReference>
<comment type="caution">
    <text evidence="1">The sequence shown here is derived from an EMBL/GenBank/DDBJ whole genome shotgun (WGS) entry which is preliminary data.</text>
</comment>
<reference evidence="1 2" key="1">
    <citation type="submission" date="2020-06" db="EMBL/GenBank/DDBJ databases">
        <title>Transcriptomic and genomic resources for Thalictrum thalictroides and T. hernandezii: Facilitating candidate gene discovery in an emerging model plant lineage.</title>
        <authorList>
            <person name="Arias T."/>
            <person name="Riano-Pachon D.M."/>
            <person name="Di Stilio V.S."/>
        </authorList>
    </citation>
    <scope>NUCLEOTIDE SEQUENCE [LARGE SCALE GENOMIC DNA]</scope>
    <source>
        <strain evidence="2">cv. WT478/WT964</strain>
        <tissue evidence="1">Leaves</tissue>
    </source>
</reference>
<proteinExistence type="predicted"/>
<dbReference type="GO" id="GO:0032259">
    <property type="term" value="P:methylation"/>
    <property type="evidence" value="ECO:0007669"/>
    <property type="project" value="UniProtKB-KW"/>
</dbReference>
<keyword evidence="2" id="KW-1185">Reference proteome</keyword>
<protein>
    <submittedName>
        <fullName evidence="1">S-adenosyl-l-methionine-dependent methyltransferases superfamily protein</fullName>
    </submittedName>
</protein>
<keyword evidence="1" id="KW-0489">Methyltransferase</keyword>
<dbReference type="Proteomes" id="UP000554482">
    <property type="component" value="Unassembled WGS sequence"/>
</dbReference>
<name>A0A7J6VB01_THATH</name>
<evidence type="ECO:0000313" key="1">
    <source>
        <dbReference type="EMBL" id="KAF5181532.1"/>
    </source>
</evidence>
<dbReference type="SUPFAM" id="SSF53335">
    <property type="entry name" value="S-adenosyl-L-methionine-dependent methyltransferases"/>
    <property type="match status" value="1"/>
</dbReference>
<dbReference type="InterPro" id="IPR029063">
    <property type="entry name" value="SAM-dependent_MTases_sf"/>
</dbReference>
<dbReference type="GO" id="GO:0008168">
    <property type="term" value="F:methyltransferase activity"/>
    <property type="evidence" value="ECO:0007669"/>
    <property type="project" value="UniProtKB-KW"/>
</dbReference>
<sequence length="223" mass="24208">MKSFDQQTTSPLSSESTQNEFLLSFIKGEKKAIEVAHSVWQQVVQKGDKVLDATCGNGHDTLALIKMVSGGGGGQVYGLDIQKSAIEKTTALLNASFPHADDNKKMKETVELFLLCHSRMEEIVPKGSFVKLVCFNLGYLPGGDKSIITVPERTLEALEAASRIVGSGGLISVLVYVGHIGGKEEYETVLAFASVLPVDSWVCSKFEMVNRPLAPVLVFLFKK</sequence>
<organism evidence="1 2">
    <name type="scientific">Thalictrum thalictroides</name>
    <name type="common">Rue-anemone</name>
    <name type="synonym">Anemone thalictroides</name>
    <dbReference type="NCBI Taxonomy" id="46969"/>
    <lineage>
        <taxon>Eukaryota</taxon>
        <taxon>Viridiplantae</taxon>
        <taxon>Streptophyta</taxon>
        <taxon>Embryophyta</taxon>
        <taxon>Tracheophyta</taxon>
        <taxon>Spermatophyta</taxon>
        <taxon>Magnoliopsida</taxon>
        <taxon>Ranunculales</taxon>
        <taxon>Ranunculaceae</taxon>
        <taxon>Thalictroideae</taxon>
        <taxon>Thalictrum</taxon>
    </lineage>
</organism>